<evidence type="ECO:0000313" key="2">
    <source>
        <dbReference type="EMBL" id="CUN67189.1"/>
    </source>
</evidence>
<feature type="region of interest" description="Disordered" evidence="1">
    <location>
        <begin position="31"/>
        <end position="64"/>
    </location>
</feature>
<accession>A0A173YUJ3</accession>
<feature type="compositionally biased region" description="Basic and acidic residues" evidence="1">
    <location>
        <begin position="32"/>
        <end position="41"/>
    </location>
</feature>
<proteinExistence type="predicted"/>
<gene>
    <name evidence="2" type="ORF">ERS852406_00524</name>
</gene>
<reference evidence="2 3" key="1">
    <citation type="submission" date="2015-09" db="EMBL/GenBank/DDBJ databases">
        <authorList>
            <consortium name="Pathogen Informatics"/>
        </authorList>
    </citation>
    <scope>NUCLEOTIDE SEQUENCE [LARGE SCALE GENOMIC DNA]</scope>
    <source>
        <strain evidence="2 3">2789STDY5608849</strain>
    </source>
</reference>
<dbReference type="EMBL" id="CYYV01000002">
    <property type="protein sequence ID" value="CUN67189.1"/>
    <property type="molecule type" value="Genomic_DNA"/>
</dbReference>
<dbReference type="AlphaFoldDB" id="A0A173YUJ3"/>
<protein>
    <submittedName>
        <fullName evidence="2">Uncharacterized protein</fullName>
    </submittedName>
</protein>
<sequence length="400" mass="45892">MGKKVLGVLTILLILTGCQNMGNEAENLQQVEKQENGEERNSSISNDETETNVTHEKDQELSNGEHIRFQLGSQAKIDAVVDMPDKKWNEFEKCMIEVDGFQGESVFNKILGKLPESGLETRKGDMGEPDVCYSYEGILGEQLKNQKGTVSVSNILGVETEEGKKVYYNLPVEYITSAYGEGILVRDNEQKISLEDEEKLIEEGKEFVRWIGDWEKVELTSKYSFSYEQMEKQQELMEQAIENGELLKPQKIQKYEWSKADDCFLVFFQGYLNGVPVLCNEINRQDDLYIPSSKIQAVITEGGIQYLQAVNHYAIREKEPVSLAEKDIILETLRNKYDLAIAEPITLDQMKLIYYPMTTGRNETGHWMCDMIPAWQFRFIEDEIEQYVYINALDGREITG</sequence>
<name>A0A173YUJ3_9FIRM</name>
<dbReference type="PROSITE" id="PS51257">
    <property type="entry name" value="PROKAR_LIPOPROTEIN"/>
    <property type="match status" value="1"/>
</dbReference>
<dbReference type="Proteomes" id="UP000095706">
    <property type="component" value="Unassembled WGS sequence"/>
</dbReference>
<dbReference type="RefSeq" id="WP_055226290.1">
    <property type="nucleotide sequence ID" value="NZ_CYYV01000002.1"/>
</dbReference>
<evidence type="ECO:0000313" key="3">
    <source>
        <dbReference type="Proteomes" id="UP000095706"/>
    </source>
</evidence>
<feature type="compositionally biased region" description="Basic and acidic residues" evidence="1">
    <location>
        <begin position="53"/>
        <end position="64"/>
    </location>
</feature>
<evidence type="ECO:0000256" key="1">
    <source>
        <dbReference type="SAM" id="MobiDB-lite"/>
    </source>
</evidence>
<organism evidence="2 3">
    <name type="scientific">Fusicatenibacter saccharivorans</name>
    <dbReference type="NCBI Taxonomy" id="1150298"/>
    <lineage>
        <taxon>Bacteria</taxon>
        <taxon>Bacillati</taxon>
        <taxon>Bacillota</taxon>
        <taxon>Clostridia</taxon>
        <taxon>Lachnospirales</taxon>
        <taxon>Lachnospiraceae</taxon>
        <taxon>Fusicatenibacter</taxon>
    </lineage>
</organism>